<dbReference type="RefSeq" id="WP_155587081.1">
    <property type="nucleotide sequence ID" value="NZ_WFKQ01000003.1"/>
</dbReference>
<dbReference type="GO" id="GO:0032153">
    <property type="term" value="C:cell division site"/>
    <property type="evidence" value="ECO:0007669"/>
    <property type="project" value="TreeGrafter"/>
</dbReference>
<evidence type="ECO:0000313" key="4">
    <source>
        <dbReference type="Proteomes" id="UP000442109"/>
    </source>
</evidence>
<comment type="similarity">
    <text evidence="1">Belongs to the E.coli NlpD/Haemophilus LppB family.</text>
</comment>
<dbReference type="OrthoDB" id="9795421at2"/>
<dbReference type="InterPro" id="IPR016047">
    <property type="entry name" value="M23ase_b-sheet_dom"/>
</dbReference>
<protein>
    <submittedName>
        <fullName evidence="3">Peptidoglycan DD-metalloendopeptidase family protein</fullName>
    </submittedName>
</protein>
<dbReference type="InterPro" id="IPR050570">
    <property type="entry name" value="Cell_wall_metabolism_enzyme"/>
</dbReference>
<name>A0A844M190_9GAMM</name>
<dbReference type="GO" id="GO:0009279">
    <property type="term" value="C:cell outer membrane"/>
    <property type="evidence" value="ECO:0007669"/>
    <property type="project" value="TreeGrafter"/>
</dbReference>
<reference evidence="3 4" key="1">
    <citation type="journal article" date="2019" name="PLoS ONE">
        <title>Pup mortality in New Zealand sea lions (Phocarctos hookeri) at Enderby Island, Auckland Islands, 2013-18.</title>
        <authorList>
            <person name="Michael S.A."/>
            <person name="Hayman D.T.S."/>
            <person name="Gray R."/>
            <person name="Zhang J."/>
            <person name="Rogers L."/>
            <person name="Roe W.D."/>
        </authorList>
    </citation>
    <scope>NUCLEOTIDE SEQUENCE [LARGE SCALE GENOMIC DNA]</scope>
    <source>
        <strain evidence="3 4">SM868</strain>
    </source>
</reference>
<dbReference type="GO" id="GO:0004222">
    <property type="term" value="F:metalloendopeptidase activity"/>
    <property type="evidence" value="ECO:0007669"/>
    <property type="project" value="TreeGrafter"/>
</dbReference>
<dbReference type="Gene3D" id="3.10.350.10">
    <property type="entry name" value="LysM domain"/>
    <property type="match status" value="1"/>
</dbReference>
<dbReference type="CDD" id="cd12797">
    <property type="entry name" value="M23_peptidase"/>
    <property type="match status" value="1"/>
</dbReference>
<dbReference type="InterPro" id="IPR011055">
    <property type="entry name" value="Dup_hybrid_motif"/>
</dbReference>
<feature type="domain" description="LysM" evidence="2">
    <location>
        <begin position="66"/>
        <end position="110"/>
    </location>
</feature>
<dbReference type="SUPFAM" id="SSF51261">
    <property type="entry name" value="Duplicated hybrid motif"/>
    <property type="match status" value="1"/>
</dbReference>
<dbReference type="AlphaFoldDB" id="A0A844M190"/>
<dbReference type="InterPro" id="IPR036779">
    <property type="entry name" value="LysM_dom_sf"/>
</dbReference>
<dbReference type="InterPro" id="IPR018392">
    <property type="entry name" value="LysM"/>
</dbReference>
<dbReference type="Gene3D" id="2.70.70.10">
    <property type="entry name" value="Glucose Permease (Domain IIA)"/>
    <property type="match status" value="1"/>
</dbReference>
<dbReference type="SMART" id="SM00257">
    <property type="entry name" value="LysM"/>
    <property type="match status" value="1"/>
</dbReference>
<sequence length="272" mass="29074">MSNTTFIDTQKTTQSLSVKPAVSSVKFKGLTVAVLGSVLMLAGCATKPTYQASGPSVQVNARGVPNYYQVKSGDTVSHIAARYGLNYRQIGALNRLDSKYTIYAGQWLKLWEGGAAAPVVTNTRNNTPVYNTPAPVTTPTTPSYNATATSTKGYGYPSSNPVVKNFNATAGDMGMWFSGRIGDPVLASKGGQVLYAGNGLPEYGNLIMIRHDDRYITVYAHNNELLVKEGDQVQAGQRIATMGNSGQTNQVGLQFQVRENGTPIDPRAVLGL</sequence>
<evidence type="ECO:0000313" key="3">
    <source>
        <dbReference type="EMBL" id="MUG32287.1"/>
    </source>
</evidence>
<dbReference type="PANTHER" id="PTHR21666">
    <property type="entry name" value="PEPTIDASE-RELATED"/>
    <property type="match status" value="1"/>
</dbReference>
<dbReference type="Pfam" id="PF01551">
    <property type="entry name" value="Peptidase_M23"/>
    <property type="match status" value="1"/>
</dbReference>
<keyword evidence="4" id="KW-1185">Reference proteome</keyword>
<dbReference type="PROSITE" id="PS51782">
    <property type="entry name" value="LYSM"/>
    <property type="match status" value="1"/>
</dbReference>
<dbReference type="EMBL" id="WFKQ01000003">
    <property type="protein sequence ID" value="MUG32287.1"/>
    <property type="molecule type" value="Genomic_DNA"/>
</dbReference>
<evidence type="ECO:0000259" key="2">
    <source>
        <dbReference type="PROSITE" id="PS51782"/>
    </source>
</evidence>
<accession>A0A844M190</accession>
<dbReference type="PANTHER" id="PTHR21666:SF263">
    <property type="entry name" value="MUREIN HYDROLASE ACTIVATOR NLPD"/>
    <property type="match status" value="1"/>
</dbReference>
<comment type="caution">
    <text evidence="3">The sequence shown here is derived from an EMBL/GenBank/DDBJ whole genome shotgun (WGS) entry which is preliminary data.</text>
</comment>
<dbReference type="Proteomes" id="UP000442109">
    <property type="component" value="Unassembled WGS sequence"/>
</dbReference>
<dbReference type="Pfam" id="PF01476">
    <property type="entry name" value="LysM"/>
    <property type="match status" value="1"/>
</dbReference>
<evidence type="ECO:0000256" key="1">
    <source>
        <dbReference type="ARBA" id="ARBA00038420"/>
    </source>
</evidence>
<gene>
    <name evidence="3" type="ORF">GB996_05710</name>
</gene>
<proteinExistence type="inferred from homology"/>
<organism evidence="3 4">
    <name type="scientific">Psychrobacter sanguinis</name>
    <dbReference type="NCBI Taxonomy" id="861445"/>
    <lineage>
        <taxon>Bacteria</taxon>
        <taxon>Pseudomonadati</taxon>
        <taxon>Pseudomonadota</taxon>
        <taxon>Gammaproteobacteria</taxon>
        <taxon>Moraxellales</taxon>
        <taxon>Moraxellaceae</taxon>
        <taxon>Psychrobacter</taxon>
    </lineage>
</organism>
<dbReference type="CDD" id="cd00118">
    <property type="entry name" value="LysM"/>
    <property type="match status" value="1"/>
</dbReference>